<proteinExistence type="predicted"/>
<accession>A0ABN6QHW5</accession>
<dbReference type="SUPFAM" id="SSF53474">
    <property type="entry name" value="alpha/beta-Hydrolases"/>
    <property type="match status" value="1"/>
</dbReference>
<dbReference type="Proteomes" id="UP001062263">
    <property type="component" value="Chromosome"/>
</dbReference>
<name>A0ABN6QHW5_9BACT</name>
<evidence type="ECO:0000313" key="2">
    <source>
        <dbReference type="Proteomes" id="UP001062263"/>
    </source>
</evidence>
<dbReference type="Gene3D" id="3.40.50.1820">
    <property type="entry name" value="alpha/beta hydrolase"/>
    <property type="match status" value="1"/>
</dbReference>
<keyword evidence="2" id="KW-1185">Reference proteome</keyword>
<organism evidence="1 2">
    <name type="scientific">Akkermansia biwaensis</name>
    <dbReference type="NCBI Taxonomy" id="2946555"/>
    <lineage>
        <taxon>Bacteria</taxon>
        <taxon>Pseudomonadati</taxon>
        <taxon>Verrucomicrobiota</taxon>
        <taxon>Verrucomicrobiia</taxon>
        <taxon>Verrucomicrobiales</taxon>
        <taxon>Akkermansiaceae</taxon>
        <taxon>Akkermansia</taxon>
    </lineage>
</organism>
<dbReference type="EMBL" id="AP025943">
    <property type="protein sequence ID" value="BDL42722.1"/>
    <property type="molecule type" value="Genomic_DNA"/>
</dbReference>
<protein>
    <recommendedName>
        <fullName evidence="3">Alpha/beta hydrolase</fullName>
    </recommendedName>
</protein>
<sequence length="209" mass="22902">MGSGGRTPDYLAVFIGGFGDVMLGCLSRLEAAFPGFLPGAAHATAYYHWDGGGLGVFRDRCDRIAEDLERMRRELPDVPMVLIGHSYGGSCAVEVARRQAPCPAPLCLLTIDAVARRQKNSRPESVDWWGNSYLGEGGGFMDAVPRMGGRWGHCSGADVNLSFSGFREDRAGHPYCHRRPGPMLYESPSEEERSLYEEAAFWLRGALGR</sequence>
<evidence type="ECO:0008006" key="3">
    <source>
        <dbReference type="Google" id="ProtNLM"/>
    </source>
</evidence>
<dbReference type="InterPro" id="IPR029058">
    <property type="entry name" value="AB_hydrolase_fold"/>
</dbReference>
<gene>
    <name evidence="1" type="ORF">Abiwalacus_02960</name>
</gene>
<reference evidence="1" key="1">
    <citation type="submission" date="2022-06" db="EMBL/GenBank/DDBJ databases">
        <title>Akkermansia biwalacus sp. nov., an anaerobic mucin-degrading bacterium isolated from human intestine.</title>
        <authorList>
            <person name="Kobayashi Y."/>
            <person name="Inoue S."/>
            <person name="Kawahara T."/>
            <person name="Kohda N."/>
        </authorList>
    </citation>
    <scope>NUCLEOTIDE SEQUENCE</scope>
    <source>
        <strain evidence="1">WON2089</strain>
    </source>
</reference>
<evidence type="ECO:0000313" key="1">
    <source>
        <dbReference type="EMBL" id="BDL42722.1"/>
    </source>
</evidence>